<dbReference type="InterPro" id="IPR004564">
    <property type="entry name" value="OM_lipoprot_carrier_LolA-like"/>
</dbReference>
<dbReference type="Pfam" id="PF03548">
    <property type="entry name" value="LolA"/>
    <property type="match status" value="1"/>
</dbReference>
<dbReference type="PANTHER" id="PTHR35869">
    <property type="entry name" value="OUTER-MEMBRANE LIPOPROTEIN CARRIER PROTEIN"/>
    <property type="match status" value="1"/>
</dbReference>
<dbReference type="Gene3D" id="2.50.20.10">
    <property type="entry name" value="Lipoprotein localisation LolA/LolB/LppX"/>
    <property type="match status" value="1"/>
</dbReference>
<dbReference type="EMBL" id="VDFU01000009">
    <property type="protein sequence ID" value="TNC49912.1"/>
    <property type="molecule type" value="Genomic_DNA"/>
</dbReference>
<dbReference type="PANTHER" id="PTHR35869:SF1">
    <property type="entry name" value="OUTER-MEMBRANE LIPOPROTEIN CARRIER PROTEIN"/>
    <property type="match status" value="1"/>
</dbReference>
<evidence type="ECO:0000313" key="4">
    <source>
        <dbReference type="Proteomes" id="UP000305887"/>
    </source>
</evidence>
<keyword evidence="3" id="KW-0449">Lipoprotein</keyword>
<protein>
    <submittedName>
        <fullName evidence="3">Outer membrane lipoprotein carrier protein LolA</fullName>
    </submittedName>
</protein>
<keyword evidence="4" id="KW-1185">Reference proteome</keyword>
<keyword evidence="1 2" id="KW-0732">Signal</keyword>
<dbReference type="Proteomes" id="UP000305887">
    <property type="component" value="Unassembled WGS sequence"/>
</dbReference>
<organism evidence="3 4">
    <name type="scientific">Rubellimicrobium rubrum</name>
    <dbReference type="NCBI Taxonomy" id="2585369"/>
    <lineage>
        <taxon>Bacteria</taxon>
        <taxon>Pseudomonadati</taxon>
        <taxon>Pseudomonadota</taxon>
        <taxon>Alphaproteobacteria</taxon>
        <taxon>Rhodobacterales</taxon>
        <taxon>Roseobacteraceae</taxon>
        <taxon>Rubellimicrobium</taxon>
    </lineage>
</organism>
<evidence type="ECO:0000256" key="2">
    <source>
        <dbReference type="SAM" id="SignalP"/>
    </source>
</evidence>
<comment type="caution">
    <text evidence="3">The sequence shown here is derived from an EMBL/GenBank/DDBJ whole genome shotgun (WGS) entry which is preliminary data.</text>
</comment>
<gene>
    <name evidence="3" type="ORF">FHG66_09820</name>
</gene>
<dbReference type="OrthoDB" id="9800501at2"/>
<feature type="chain" id="PRO_5022964727" evidence="2">
    <location>
        <begin position="20"/>
        <end position="196"/>
    </location>
</feature>
<dbReference type="InterPro" id="IPR029046">
    <property type="entry name" value="LolA/LolB/LppX"/>
</dbReference>
<dbReference type="AlphaFoldDB" id="A0A5C4N0Y6"/>
<dbReference type="SUPFAM" id="SSF89392">
    <property type="entry name" value="Prokaryotic lipoproteins and lipoprotein localization factors"/>
    <property type="match status" value="1"/>
</dbReference>
<name>A0A5C4N0Y6_9RHOB</name>
<dbReference type="RefSeq" id="WP_139076689.1">
    <property type="nucleotide sequence ID" value="NZ_VDFU01000009.1"/>
</dbReference>
<feature type="signal peptide" evidence="2">
    <location>
        <begin position="1"/>
        <end position="19"/>
    </location>
</feature>
<reference evidence="3 4" key="1">
    <citation type="submission" date="2019-06" db="EMBL/GenBank/DDBJ databases">
        <title>YIM 131921 draft genome.</title>
        <authorList>
            <person name="Jiang L."/>
        </authorList>
    </citation>
    <scope>NUCLEOTIDE SEQUENCE [LARGE SCALE GENOMIC DNA]</scope>
    <source>
        <strain evidence="3 4">YIM 131921</strain>
    </source>
</reference>
<dbReference type="CDD" id="cd16325">
    <property type="entry name" value="LolA"/>
    <property type="match status" value="1"/>
</dbReference>
<sequence>MRRLALAALVALAPIAALAQQLSLGEISAYLNSIQTAAGGFTQVNVDGSVSTGNVYIKRPGRIRFEYADGNSLFLAGGGQVAVFDAASNEGPQRFPLSETPLSIILAGNVDLSRAGMVTGHTSDGTSTIVTAQDPQHPDYGSIQLVFTAAPVELRQWIVTDGSGTQTTVILNDMRTGVQIGDRAFNIQAEMQDWGR</sequence>
<accession>A0A5C4N0Y6</accession>
<proteinExistence type="predicted"/>
<evidence type="ECO:0000256" key="1">
    <source>
        <dbReference type="ARBA" id="ARBA00022729"/>
    </source>
</evidence>
<evidence type="ECO:0000313" key="3">
    <source>
        <dbReference type="EMBL" id="TNC49912.1"/>
    </source>
</evidence>